<reference evidence="3" key="1">
    <citation type="submission" date="2017-02" db="EMBL/GenBank/DDBJ databases">
        <authorList>
            <person name="Varghese N."/>
            <person name="Submissions S."/>
        </authorList>
    </citation>
    <scope>NUCLEOTIDE SEQUENCE [LARGE SCALE GENOMIC DNA]</scope>
    <source>
        <strain evidence="3">DSM 22224</strain>
    </source>
</reference>
<evidence type="ECO:0000313" key="2">
    <source>
        <dbReference type="EMBL" id="SJZ77708.1"/>
    </source>
</evidence>
<evidence type="ECO:0000313" key="3">
    <source>
        <dbReference type="Proteomes" id="UP000190367"/>
    </source>
</evidence>
<dbReference type="Gene3D" id="3.30.1330.60">
    <property type="entry name" value="OmpA-like domain"/>
    <property type="match status" value="1"/>
</dbReference>
<dbReference type="AlphaFoldDB" id="A0A1T4NFZ9"/>
<dbReference type="STRING" id="634771.SAMN04488128_1011556"/>
<feature type="transmembrane region" description="Helical" evidence="1">
    <location>
        <begin position="16"/>
        <end position="35"/>
    </location>
</feature>
<dbReference type="Proteomes" id="UP000190367">
    <property type="component" value="Unassembled WGS sequence"/>
</dbReference>
<proteinExistence type="predicted"/>
<dbReference type="RefSeq" id="WP_078668153.1">
    <property type="nucleotide sequence ID" value="NZ_FUWZ01000001.1"/>
</dbReference>
<gene>
    <name evidence="2" type="ORF">SAMN04488128_1011556</name>
</gene>
<dbReference type="SUPFAM" id="SSF103088">
    <property type="entry name" value="OmpA-like"/>
    <property type="match status" value="1"/>
</dbReference>
<dbReference type="InterPro" id="IPR036737">
    <property type="entry name" value="OmpA-like_sf"/>
</dbReference>
<name>A0A1T4NFZ9_9BACT</name>
<keyword evidence="1" id="KW-1133">Transmembrane helix</keyword>
<dbReference type="EMBL" id="FUWZ01000001">
    <property type="protein sequence ID" value="SJZ77708.1"/>
    <property type="molecule type" value="Genomic_DNA"/>
</dbReference>
<protein>
    <submittedName>
        <fullName evidence="2">OmpA family protein</fullName>
    </submittedName>
</protein>
<organism evidence="2 3">
    <name type="scientific">Chitinophaga eiseniae</name>
    <dbReference type="NCBI Taxonomy" id="634771"/>
    <lineage>
        <taxon>Bacteria</taxon>
        <taxon>Pseudomonadati</taxon>
        <taxon>Bacteroidota</taxon>
        <taxon>Chitinophagia</taxon>
        <taxon>Chitinophagales</taxon>
        <taxon>Chitinophagaceae</taxon>
        <taxon>Chitinophaga</taxon>
    </lineage>
</organism>
<accession>A0A1T4NFZ9</accession>
<keyword evidence="3" id="KW-1185">Reference proteome</keyword>
<evidence type="ECO:0000256" key="1">
    <source>
        <dbReference type="SAM" id="Phobius"/>
    </source>
</evidence>
<keyword evidence="1" id="KW-0472">Membrane</keyword>
<keyword evidence="1" id="KW-0812">Transmembrane</keyword>
<sequence length="225" mass="26329">MKSGKNDFFWPSYTDLMTSLFFIMLVLYVLTYVRLDNTIKVQEKQLQIVKTVQENLKPLREDATTFNYEDTFKRYKLAFDVKFVKNRFGINPQELEEYETTIHKIDKAGEKLKAVIDSLLAVKKEAAAANKEDLKNMSYILVVSGYASRTGDEYHNYQLSYERALSLWRHWRDKGIDFETLKYDGLIDLQIAGNGWGGVGRMKDELANQRFLIQIFPKIPDLERK</sequence>
<dbReference type="OrthoDB" id="1036975at2"/>